<reference evidence="1" key="1">
    <citation type="submission" date="2018-10" db="EMBL/GenBank/DDBJ databases">
        <title>Population genomic analysis revealed the cold adaptation of white poplar.</title>
        <authorList>
            <person name="Liu Y.-J."/>
        </authorList>
    </citation>
    <scope>NUCLEOTIDE SEQUENCE [LARGE SCALE GENOMIC DNA]</scope>
    <source>
        <strain evidence="1">PAL-ZL1</strain>
    </source>
</reference>
<comment type="caution">
    <text evidence="1">The sequence shown here is derived from an EMBL/GenBank/DDBJ whole genome shotgun (WGS) entry which is preliminary data.</text>
</comment>
<proteinExistence type="predicted"/>
<organism evidence="1">
    <name type="scientific">Populus alba</name>
    <name type="common">White poplar</name>
    <dbReference type="NCBI Taxonomy" id="43335"/>
    <lineage>
        <taxon>Eukaryota</taxon>
        <taxon>Viridiplantae</taxon>
        <taxon>Streptophyta</taxon>
        <taxon>Embryophyta</taxon>
        <taxon>Tracheophyta</taxon>
        <taxon>Spermatophyta</taxon>
        <taxon>Magnoliopsida</taxon>
        <taxon>eudicotyledons</taxon>
        <taxon>Gunneridae</taxon>
        <taxon>Pentapetalae</taxon>
        <taxon>rosids</taxon>
        <taxon>fabids</taxon>
        <taxon>Malpighiales</taxon>
        <taxon>Salicaceae</taxon>
        <taxon>Saliceae</taxon>
        <taxon>Populus</taxon>
    </lineage>
</organism>
<name>A0A4U5QXR1_POPAL</name>
<dbReference type="EMBL" id="RCHU01000072">
    <property type="protein sequence ID" value="TKS16000.1"/>
    <property type="molecule type" value="Genomic_DNA"/>
</dbReference>
<protein>
    <submittedName>
        <fullName evidence="1">Uncharacterized protein</fullName>
    </submittedName>
</protein>
<dbReference type="AlphaFoldDB" id="A0A4U5QXR1"/>
<sequence length="139" mass="14878">MQRERENKRTAHRTRIILEIVFVPAEKEWPAVVGVFFSSISGGGSGGCKGGATLLGKGTAVAGLAAAACPVGAGFSDESAERGGWKPVWLMVVCGRCWIGCERSGKMETEGGKLLLRSGVWLRLVLRWLFREEDAGAGR</sequence>
<accession>A0A4U5QXR1</accession>
<evidence type="ECO:0000313" key="1">
    <source>
        <dbReference type="EMBL" id="TKS16000.1"/>
    </source>
</evidence>
<gene>
    <name evidence="1" type="ORF">D5086_0000028380</name>
</gene>